<evidence type="ECO:0000313" key="2">
    <source>
        <dbReference type="EMBL" id="GJS67577.1"/>
    </source>
</evidence>
<organism evidence="2 3">
    <name type="scientific">Tanacetum coccineum</name>
    <dbReference type="NCBI Taxonomy" id="301880"/>
    <lineage>
        <taxon>Eukaryota</taxon>
        <taxon>Viridiplantae</taxon>
        <taxon>Streptophyta</taxon>
        <taxon>Embryophyta</taxon>
        <taxon>Tracheophyta</taxon>
        <taxon>Spermatophyta</taxon>
        <taxon>Magnoliopsida</taxon>
        <taxon>eudicotyledons</taxon>
        <taxon>Gunneridae</taxon>
        <taxon>Pentapetalae</taxon>
        <taxon>asterids</taxon>
        <taxon>campanulids</taxon>
        <taxon>Asterales</taxon>
        <taxon>Asteraceae</taxon>
        <taxon>Asteroideae</taxon>
        <taxon>Anthemideae</taxon>
        <taxon>Anthemidinae</taxon>
        <taxon>Tanacetum</taxon>
    </lineage>
</organism>
<protein>
    <submittedName>
        <fullName evidence="2">Uncharacterized protein</fullName>
    </submittedName>
</protein>
<feature type="region of interest" description="Disordered" evidence="1">
    <location>
        <begin position="1"/>
        <end position="23"/>
    </location>
</feature>
<dbReference type="Proteomes" id="UP001151760">
    <property type="component" value="Unassembled WGS sequence"/>
</dbReference>
<proteinExistence type="predicted"/>
<dbReference type="EMBL" id="BQNB010009728">
    <property type="protein sequence ID" value="GJS67577.1"/>
    <property type="molecule type" value="Genomic_DNA"/>
</dbReference>
<comment type="caution">
    <text evidence="2">The sequence shown here is derived from an EMBL/GenBank/DDBJ whole genome shotgun (WGS) entry which is preliminary data.</text>
</comment>
<name>A0ABQ4XQD1_9ASTR</name>
<sequence>MENKLHKNSYPAAKGAGNPSGVRPLKSILKKTLFMPHATMEASTDQHRTKGASGVENAPNAPHICVTNKIPMKAAGIEPDPNIGVNDKSGNGMFNAGCDAGTKPDISHVKTGSFASVVNSAQDIKKVNFRSLVNTEKMENFDMVLPKSVIDKVKNKFKNSLVGYFVEEDNIGVPKPTCTQETIVKVSSGVKNKSPIGGGKKNLVFSPKLKIHYFHSDGTVFDDLDQEVEIAEYKNGRRSLSSSYESVS</sequence>
<gene>
    <name evidence="2" type="ORF">Tco_0682141</name>
</gene>
<keyword evidence="3" id="KW-1185">Reference proteome</keyword>
<evidence type="ECO:0000313" key="3">
    <source>
        <dbReference type="Proteomes" id="UP001151760"/>
    </source>
</evidence>
<reference evidence="2" key="2">
    <citation type="submission" date="2022-01" db="EMBL/GenBank/DDBJ databases">
        <authorList>
            <person name="Yamashiro T."/>
            <person name="Shiraishi A."/>
            <person name="Satake H."/>
            <person name="Nakayama K."/>
        </authorList>
    </citation>
    <scope>NUCLEOTIDE SEQUENCE</scope>
</reference>
<evidence type="ECO:0000256" key="1">
    <source>
        <dbReference type="SAM" id="MobiDB-lite"/>
    </source>
</evidence>
<reference evidence="2" key="1">
    <citation type="journal article" date="2022" name="Int. J. Mol. Sci.">
        <title>Draft Genome of Tanacetum Coccineum: Genomic Comparison of Closely Related Tanacetum-Family Plants.</title>
        <authorList>
            <person name="Yamashiro T."/>
            <person name="Shiraishi A."/>
            <person name="Nakayama K."/>
            <person name="Satake H."/>
        </authorList>
    </citation>
    <scope>NUCLEOTIDE SEQUENCE</scope>
</reference>
<accession>A0ABQ4XQD1</accession>